<organism evidence="1 2">
    <name type="scientific">Scutellospora calospora</name>
    <dbReference type="NCBI Taxonomy" id="85575"/>
    <lineage>
        <taxon>Eukaryota</taxon>
        <taxon>Fungi</taxon>
        <taxon>Fungi incertae sedis</taxon>
        <taxon>Mucoromycota</taxon>
        <taxon>Glomeromycotina</taxon>
        <taxon>Glomeromycetes</taxon>
        <taxon>Diversisporales</taxon>
        <taxon>Gigasporaceae</taxon>
        <taxon>Scutellospora</taxon>
    </lineage>
</organism>
<gene>
    <name evidence="1" type="ORF">SCALOS_LOCUS6648</name>
</gene>
<protein>
    <submittedName>
        <fullName evidence="1">962_t:CDS:1</fullName>
    </submittedName>
</protein>
<evidence type="ECO:0000313" key="2">
    <source>
        <dbReference type="Proteomes" id="UP000789860"/>
    </source>
</evidence>
<comment type="caution">
    <text evidence="1">The sequence shown here is derived from an EMBL/GenBank/DDBJ whole genome shotgun (WGS) entry which is preliminary data.</text>
</comment>
<feature type="non-terminal residue" evidence="1">
    <location>
        <position position="226"/>
    </location>
</feature>
<dbReference type="EMBL" id="CAJVPM010013152">
    <property type="protein sequence ID" value="CAG8592974.1"/>
    <property type="molecule type" value="Genomic_DNA"/>
</dbReference>
<name>A0ACA9MKJ4_9GLOM</name>
<accession>A0ACA9MKJ4</accession>
<dbReference type="Proteomes" id="UP000789860">
    <property type="component" value="Unassembled WGS sequence"/>
</dbReference>
<sequence length="226" mass="25934">MQNNSQPVALFNKGIIGNWQKVGDEMKNVGWRVRYIEATQATPGDITFPKLNITFLCFNNEQWNSCNSENDKKDIIRNLVNRIKKANQRHKKVFLLVHIENENTLILYDIQTRLLMCNIANSILPTHNPTEAISLMRIISEGLCHDNKSYVQGLEKEQVQEINDPTNLTSTNKWVHLVSQMSAGTKKLRLHDCYVLQEEFQTFFNISAATLSQLLDCSLDTETAHN</sequence>
<evidence type="ECO:0000313" key="1">
    <source>
        <dbReference type="EMBL" id="CAG8592974.1"/>
    </source>
</evidence>
<proteinExistence type="predicted"/>
<reference evidence="1" key="1">
    <citation type="submission" date="2021-06" db="EMBL/GenBank/DDBJ databases">
        <authorList>
            <person name="Kallberg Y."/>
            <person name="Tangrot J."/>
            <person name="Rosling A."/>
        </authorList>
    </citation>
    <scope>NUCLEOTIDE SEQUENCE</scope>
    <source>
        <strain evidence="1">AU212A</strain>
    </source>
</reference>
<keyword evidence="2" id="KW-1185">Reference proteome</keyword>